<reference evidence="1 2" key="1">
    <citation type="submission" date="2016-10" db="EMBL/GenBank/DDBJ databases">
        <title>Description of Gloeomargarita lithophora gen. nov., sp. nov., a thylakoid-bearing basal-branching cyanobacterium with intracellular carbonates, and proposal for Gloeomargaritales ord. nov.</title>
        <authorList>
            <person name="Moreira D."/>
            <person name="Tavera R."/>
            <person name="Benzerara K."/>
            <person name="Skouri-Panet F."/>
            <person name="Couradeau E."/>
            <person name="Gerard E."/>
            <person name="Loussert C."/>
            <person name="Novelo E."/>
            <person name="Zivanovic Y."/>
            <person name="Lopez-Garcia P."/>
        </authorList>
    </citation>
    <scope>NUCLEOTIDE SEQUENCE [LARGE SCALE GENOMIC DNA]</scope>
    <source>
        <strain evidence="1 2">D10</strain>
    </source>
</reference>
<dbReference type="Proteomes" id="UP000180235">
    <property type="component" value="Chromosome"/>
</dbReference>
<evidence type="ECO:0000313" key="1">
    <source>
        <dbReference type="EMBL" id="APB34302.1"/>
    </source>
</evidence>
<name>A0A1J0AEC8_9CYAN</name>
<dbReference type="OrthoDB" id="9135773at2"/>
<dbReference type="STRING" id="1188229.GlitD10_1976"/>
<protein>
    <recommendedName>
        <fullName evidence="3">PD-(D/E)XK endonuclease-like domain-containing protein</fullName>
    </recommendedName>
</protein>
<dbReference type="EMBL" id="CP017675">
    <property type="protein sequence ID" value="APB34302.1"/>
    <property type="molecule type" value="Genomic_DNA"/>
</dbReference>
<dbReference type="RefSeq" id="WP_071454762.1">
    <property type="nucleotide sequence ID" value="NZ_CP017675.1"/>
</dbReference>
<sequence length="237" mass="27615">MFNPKSLFTLQKLKYQLEIDKDILSPYIEPEEILKRAKSKVPTSPIPTVSGFSSWVYNLYNTTNSASLRVGKDIEKKIELSRKNWIKKLPKRYNNLDAYSGFRLIFADPLDGSISPLSSSKLSVSGERLRGLPDLVLEHNSGKARNITIIERKVTKTDRNRIHAFGWPNLEVQLWCYGWMDEWCEANEVFLIGQIWWTNGVNFVEINDIVPRWQRSESDFHNRCLELFEIYGGKWII</sequence>
<evidence type="ECO:0008006" key="3">
    <source>
        <dbReference type="Google" id="ProtNLM"/>
    </source>
</evidence>
<gene>
    <name evidence="1" type="ORF">GlitD10_1976</name>
</gene>
<organism evidence="1 2">
    <name type="scientific">Gloeomargarita lithophora Alchichica-D10</name>
    <dbReference type="NCBI Taxonomy" id="1188229"/>
    <lineage>
        <taxon>Bacteria</taxon>
        <taxon>Bacillati</taxon>
        <taxon>Cyanobacteriota</taxon>
        <taxon>Cyanophyceae</taxon>
        <taxon>Gloeomargaritales</taxon>
        <taxon>Gloeomargaritaceae</taxon>
        <taxon>Gloeomargarita</taxon>
    </lineage>
</organism>
<keyword evidence="2" id="KW-1185">Reference proteome</keyword>
<evidence type="ECO:0000313" key="2">
    <source>
        <dbReference type="Proteomes" id="UP000180235"/>
    </source>
</evidence>
<proteinExistence type="predicted"/>
<dbReference type="KEGG" id="glt:GlitD10_1976"/>
<accession>A0A1J0AEC8</accession>
<dbReference type="AlphaFoldDB" id="A0A1J0AEC8"/>